<organism evidence="3">
    <name type="scientific">viral metagenome</name>
    <dbReference type="NCBI Taxonomy" id="1070528"/>
    <lineage>
        <taxon>unclassified sequences</taxon>
        <taxon>metagenomes</taxon>
        <taxon>organismal metagenomes</taxon>
    </lineage>
</organism>
<evidence type="ECO:0000313" key="1">
    <source>
        <dbReference type="EMBL" id="QJA70170.1"/>
    </source>
</evidence>
<proteinExistence type="predicted"/>
<dbReference type="EMBL" id="MT143429">
    <property type="protein sequence ID" value="QJA96743.1"/>
    <property type="molecule type" value="Genomic_DNA"/>
</dbReference>
<name>A0A6M3Y1I6_9ZZZZ</name>
<dbReference type="AlphaFoldDB" id="A0A6M3Y1I6"/>
<dbReference type="EMBL" id="MT141769">
    <property type="protein sequence ID" value="QJA70170.1"/>
    <property type="molecule type" value="Genomic_DNA"/>
</dbReference>
<gene>
    <name evidence="1" type="ORF">MM415A03934_0010</name>
    <name evidence="2" type="ORF">MM415B07514_0005</name>
    <name evidence="3" type="ORF">TM448B05559_0005</name>
</gene>
<sequence>MNRHRRDFTGEETDDTEGTMIDSFLIDDPKARHIAEAQNLVAEMDRLLAQGQPRATKLHLLKIKEQAQKTINKLQS</sequence>
<evidence type="ECO:0000313" key="3">
    <source>
        <dbReference type="EMBL" id="QJI03932.1"/>
    </source>
</evidence>
<protein>
    <submittedName>
        <fullName evidence="3">Uncharacterized protein</fullName>
    </submittedName>
</protein>
<reference evidence="3" key="1">
    <citation type="submission" date="2020-03" db="EMBL/GenBank/DDBJ databases">
        <title>The deep terrestrial virosphere.</title>
        <authorList>
            <person name="Holmfeldt K."/>
            <person name="Nilsson E."/>
            <person name="Simone D."/>
            <person name="Lopez-Fernandez M."/>
            <person name="Wu X."/>
            <person name="de Brujin I."/>
            <person name="Lundin D."/>
            <person name="Andersson A."/>
            <person name="Bertilsson S."/>
            <person name="Dopson M."/>
        </authorList>
    </citation>
    <scope>NUCLEOTIDE SEQUENCE</scope>
    <source>
        <strain evidence="1">MM415A03934</strain>
        <strain evidence="2">MM415B07514</strain>
        <strain evidence="3">TM448B05559</strain>
    </source>
</reference>
<dbReference type="EMBL" id="MT145132">
    <property type="protein sequence ID" value="QJI03932.1"/>
    <property type="molecule type" value="Genomic_DNA"/>
</dbReference>
<evidence type="ECO:0000313" key="2">
    <source>
        <dbReference type="EMBL" id="QJA96743.1"/>
    </source>
</evidence>
<accession>A0A6M3Y1I6</accession>